<accession>A0A6A6QBY3</accession>
<feature type="region of interest" description="Disordered" evidence="1">
    <location>
        <begin position="1"/>
        <end position="23"/>
    </location>
</feature>
<evidence type="ECO:0000313" key="2">
    <source>
        <dbReference type="EMBL" id="KAF2489905.1"/>
    </source>
</evidence>
<protein>
    <submittedName>
        <fullName evidence="2">Uncharacterized protein</fullName>
    </submittedName>
</protein>
<evidence type="ECO:0000313" key="3">
    <source>
        <dbReference type="Proteomes" id="UP000799750"/>
    </source>
</evidence>
<sequence>MRPTRRTNPDPFPPVIDSNSGEAKVPSGGALALLRGGRGLGSTSVAALLAPRGTMQCKVSSWPDERGCVHQRRRWCSCNVAGGQLIVGLQMYLVHVIRLNRPAWGRLAHHKATKYIRLGTQAGTPSPTFALIIIGVPRAAGRETSPSNDVDSHAYPHLQPPPQAALFSNSKS</sequence>
<reference evidence="2" key="1">
    <citation type="journal article" date="2020" name="Stud. Mycol.">
        <title>101 Dothideomycetes genomes: a test case for predicting lifestyles and emergence of pathogens.</title>
        <authorList>
            <person name="Haridas S."/>
            <person name="Albert R."/>
            <person name="Binder M."/>
            <person name="Bloem J."/>
            <person name="Labutti K."/>
            <person name="Salamov A."/>
            <person name="Andreopoulos B."/>
            <person name="Baker S."/>
            <person name="Barry K."/>
            <person name="Bills G."/>
            <person name="Bluhm B."/>
            <person name="Cannon C."/>
            <person name="Castanera R."/>
            <person name="Culley D."/>
            <person name="Daum C."/>
            <person name="Ezra D."/>
            <person name="Gonzalez J."/>
            <person name="Henrissat B."/>
            <person name="Kuo A."/>
            <person name="Liang C."/>
            <person name="Lipzen A."/>
            <person name="Lutzoni F."/>
            <person name="Magnuson J."/>
            <person name="Mondo S."/>
            <person name="Nolan M."/>
            <person name="Ohm R."/>
            <person name="Pangilinan J."/>
            <person name="Park H.-J."/>
            <person name="Ramirez L."/>
            <person name="Alfaro M."/>
            <person name="Sun H."/>
            <person name="Tritt A."/>
            <person name="Yoshinaga Y."/>
            <person name="Zwiers L.-H."/>
            <person name="Turgeon B."/>
            <person name="Goodwin S."/>
            <person name="Spatafora J."/>
            <person name="Crous P."/>
            <person name="Grigoriev I."/>
        </authorList>
    </citation>
    <scope>NUCLEOTIDE SEQUENCE</scope>
    <source>
        <strain evidence="2">CBS 269.34</strain>
    </source>
</reference>
<evidence type="ECO:0000256" key="1">
    <source>
        <dbReference type="SAM" id="MobiDB-lite"/>
    </source>
</evidence>
<dbReference type="Proteomes" id="UP000799750">
    <property type="component" value="Unassembled WGS sequence"/>
</dbReference>
<dbReference type="EMBL" id="MU004198">
    <property type="protein sequence ID" value="KAF2489905.1"/>
    <property type="molecule type" value="Genomic_DNA"/>
</dbReference>
<keyword evidence="3" id="KW-1185">Reference proteome</keyword>
<feature type="region of interest" description="Disordered" evidence="1">
    <location>
        <begin position="142"/>
        <end position="172"/>
    </location>
</feature>
<proteinExistence type="predicted"/>
<name>A0A6A6QBY3_9PEZI</name>
<organism evidence="2 3">
    <name type="scientific">Lophium mytilinum</name>
    <dbReference type="NCBI Taxonomy" id="390894"/>
    <lineage>
        <taxon>Eukaryota</taxon>
        <taxon>Fungi</taxon>
        <taxon>Dikarya</taxon>
        <taxon>Ascomycota</taxon>
        <taxon>Pezizomycotina</taxon>
        <taxon>Dothideomycetes</taxon>
        <taxon>Pleosporomycetidae</taxon>
        <taxon>Mytilinidiales</taxon>
        <taxon>Mytilinidiaceae</taxon>
        <taxon>Lophium</taxon>
    </lineage>
</organism>
<gene>
    <name evidence="2" type="ORF">BU16DRAFT_567002</name>
</gene>
<dbReference type="AlphaFoldDB" id="A0A6A6QBY3"/>